<gene>
    <name evidence="6" type="ORF">C8F04DRAFT_298738</name>
</gene>
<dbReference type="Pfam" id="PF01753">
    <property type="entry name" value="zf-MYND"/>
    <property type="match status" value="2"/>
</dbReference>
<organism evidence="6 7">
    <name type="scientific">Mycena alexandri</name>
    <dbReference type="NCBI Taxonomy" id="1745969"/>
    <lineage>
        <taxon>Eukaryota</taxon>
        <taxon>Fungi</taxon>
        <taxon>Dikarya</taxon>
        <taxon>Basidiomycota</taxon>
        <taxon>Agaricomycotina</taxon>
        <taxon>Agaricomycetes</taxon>
        <taxon>Agaricomycetidae</taxon>
        <taxon>Agaricales</taxon>
        <taxon>Marasmiineae</taxon>
        <taxon>Mycenaceae</taxon>
        <taxon>Mycena</taxon>
    </lineage>
</organism>
<evidence type="ECO:0000256" key="2">
    <source>
        <dbReference type="ARBA" id="ARBA00022771"/>
    </source>
</evidence>
<name>A0AAD6T5L2_9AGAR</name>
<feature type="domain" description="MYND-type" evidence="5">
    <location>
        <begin position="250"/>
        <end position="292"/>
    </location>
</feature>
<dbReference type="EMBL" id="JARJCM010000026">
    <property type="protein sequence ID" value="KAJ7039677.1"/>
    <property type="molecule type" value="Genomic_DNA"/>
</dbReference>
<sequence length="312" mass="34411">MDICALGVFNDPNDTIPSTACIMFVNDPANNLILGTGGNASNAEAKILRIPAAVFPNLSGSLKDAALKLQQQNLAGFHDVLRGVAIEGPSPQELLGFEVHFGHCSEIPALLYMFDPLAIGELHLHGAATEVAPIRAMRDSYNAALFKRKLKRACTNCHYMVRALNDALGTEVSTRRPSVQYHDRAGTYTTSPQNIVIPPSTPKCTSKDCPKPAWRQWECGGCRMAWYCSADCRRLDVQTHARSCARYFKCDNCQQYATTACGGCLAVSGRIPARYCGNKCQRVQWDQHKLWCIDTRRKGPVPSLANKYPLLY</sequence>
<evidence type="ECO:0000256" key="4">
    <source>
        <dbReference type="PROSITE-ProRule" id="PRU00134"/>
    </source>
</evidence>
<protein>
    <recommendedName>
        <fullName evidence="5">MYND-type domain-containing protein</fullName>
    </recommendedName>
</protein>
<dbReference type="Proteomes" id="UP001218188">
    <property type="component" value="Unassembled WGS sequence"/>
</dbReference>
<evidence type="ECO:0000259" key="5">
    <source>
        <dbReference type="PROSITE" id="PS50865"/>
    </source>
</evidence>
<keyword evidence="1" id="KW-0479">Metal-binding</keyword>
<dbReference type="AlphaFoldDB" id="A0AAD6T5L2"/>
<dbReference type="InterPro" id="IPR002893">
    <property type="entry name" value="Znf_MYND"/>
</dbReference>
<evidence type="ECO:0000256" key="1">
    <source>
        <dbReference type="ARBA" id="ARBA00022723"/>
    </source>
</evidence>
<dbReference type="PROSITE" id="PS50865">
    <property type="entry name" value="ZF_MYND_2"/>
    <property type="match status" value="2"/>
</dbReference>
<evidence type="ECO:0000256" key="3">
    <source>
        <dbReference type="ARBA" id="ARBA00022833"/>
    </source>
</evidence>
<evidence type="ECO:0000313" key="6">
    <source>
        <dbReference type="EMBL" id="KAJ7039677.1"/>
    </source>
</evidence>
<dbReference type="Gene3D" id="6.10.140.2220">
    <property type="match status" value="2"/>
</dbReference>
<keyword evidence="2 4" id="KW-0863">Zinc-finger</keyword>
<accession>A0AAD6T5L2</accession>
<keyword evidence="7" id="KW-1185">Reference proteome</keyword>
<reference evidence="6" key="1">
    <citation type="submission" date="2023-03" db="EMBL/GenBank/DDBJ databases">
        <title>Massive genome expansion in bonnet fungi (Mycena s.s.) driven by repeated elements and novel gene families across ecological guilds.</title>
        <authorList>
            <consortium name="Lawrence Berkeley National Laboratory"/>
            <person name="Harder C.B."/>
            <person name="Miyauchi S."/>
            <person name="Viragh M."/>
            <person name="Kuo A."/>
            <person name="Thoen E."/>
            <person name="Andreopoulos B."/>
            <person name="Lu D."/>
            <person name="Skrede I."/>
            <person name="Drula E."/>
            <person name="Henrissat B."/>
            <person name="Morin E."/>
            <person name="Kohler A."/>
            <person name="Barry K."/>
            <person name="LaButti K."/>
            <person name="Morin E."/>
            <person name="Salamov A."/>
            <person name="Lipzen A."/>
            <person name="Mereny Z."/>
            <person name="Hegedus B."/>
            <person name="Baldrian P."/>
            <person name="Stursova M."/>
            <person name="Weitz H."/>
            <person name="Taylor A."/>
            <person name="Grigoriev I.V."/>
            <person name="Nagy L.G."/>
            <person name="Martin F."/>
            <person name="Kauserud H."/>
        </authorList>
    </citation>
    <scope>NUCLEOTIDE SEQUENCE</scope>
    <source>
        <strain evidence="6">CBHHK200</strain>
    </source>
</reference>
<proteinExistence type="predicted"/>
<feature type="domain" description="MYND-type" evidence="5">
    <location>
        <begin position="206"/>
        <end position="244"/>
    </location>
</feature>
<comment type="caution">
    <text evidence="6">The sequence shown here is derived from an EMBL/GenBank/DDBJ whole genome shotgun (WGS) entry which is preliminary data.</text>
</comment>
<dbReference type="SUPFAM" id="SSF144232">
    <property type="entry name" value="HIT/MYND zinc finger-like"/>
    <property type="match status" value="2"/>
</dbReference>
<evidence type="ECO:0000313" key="7">
    <source>
        <dbReference type="Proteomes" id="UP001218188"/>
    </source>
</evidence>
<dbReference type="GO" id="GO:0008270">
    <property type="term" value="F:zinc ion binding"/>
    <property type="evidence" value="ECO:0007669"/>
    <property type="project" value="UniProtKB-KW"/>
</dbReference>
<keyword evidence="3" id="KW-0862">Zinc</keyword>